<keyword evidence="3" id="KW-0349">Heme</keyword>
<keyword evidence="10 11" id="KW-0472">Membrane</keyword>
<evidence type="ECO:0000259" key="12">
    <source>
        <dbReference type="Pfam" id="PF00173"/>
    </source>
</evidence>
<dbReference type="InterPro" id="IPR018506">
    <property type="entry name" value="Cyt_B5_heme-BS"/>
</dbReference>
<dbReference type="Pfam" id="PF00487">
    <property type="entry name" value="FA_desaturase"/>
    <property type="match status" value="1"/>
</dbReference>
<feature type="domain" description="Cytochrome b5 heme-binding" evidence="12">
    <location>
        <begin position="7"/>
        <end position="57"/>
    </location>
</feature>
<evidence type="ECO:0000256" key="10">
    <source>
        <dbReference type="ARBA" id="ARBA00023136"/>
    </source>
</evidence>
<keyword evidence="7" id="KW-0560">Oxidoreductase</keyword>
<evidence type="ECO:0000256" key="3">
    <source>
        <dbReference type="ARBA" id="ARBA00022617"/>
    </source>
</evidence>
<sequence length="411" mass="48339">MDSSKLEKKRLEILYDGYYYDVTDFVRRHPGGREIIGYFTHPNEDATIAIQQFHARASDKVNGIMKALKRRPATETKEISSDEKKLLTRNQSLTEDFTKLYLELKAEGLFEPSYSHVAYRLTEMLLFILLGLYFLTQYSHFWIKVFGCLIFSTGQIRLTWIMHEGGHYSLTGNPKYDRKLQNFFWGIFFGWSGIFWRRRHNLHHAMTNRLKRDVDLELAPGFLVNIDALEDPKGKTAFIFRHQFLLSPIISVGFALYFSWETARCLIKYRVPEEIFAIGMYCLGIYYVGVWPCLTSYFLTLSFFYFQIGLSHSHLPVTNKPTHWVEHGLVHTVDVEHRPWCDWWMGYLNYQIEHHLFPTMPQFRNKLAVSRVRALAQKYGLPYEVLSYKEASIKMIKNVLDVSKQVKTICS</sequence>
<evidence type="ECO:0008006" key="16">
    <source>
        <dbReference type="Google" id="ProtNLM"/>
    </source>
</evidence>
<evidence type="ECO:0000256" key="8">
    <source>
        <dbReference type="ARBA" id="ARBA00023004"/>
    </source>
</evidence>
<evidence type="ECO:0000256" key="7">
    <source>
        <dbReference type="ARBA" id="ARBA00023002"/>
    </source>
</evidence>
<feature type="transmembrane region" description="Helical" evidence="11">
    <location>
        <begin position="239"/>
        <end position="260"/>
    </location>
</feature>
<feature type="domain" description="Fatty acid desaturase" evidence="13">
    <location>
        <begin position="142"/>
        <end position="384"/>
    </location>
</feature>
<proteinExistence type="inferred from homology"/>
<dbReference type="Proteomes" id="UP001642540">
    <property type="component" value="Unassembled WGS sequence"/>
</dbReference>
<evidence type="ECO:0000259" key="13">
    <source>
        <dbReference type="Pfam" id="PF00487"/>
    </source>
</evidence>
<keyword evidence="6 11" id="KW-1133">Transmembrane helix</keyword>
<keyword evidence="9" id="KW-0443">Lipid metabolism</keyword>
<dbReference type="PANTHER" id="PTHR19353">
    <property type="entry name" value="FATTY ACID DESATURASE 2"/>
    <property type="match status" value="1"/>
</dbReference>
<evidence type="ECO:0000256" key="5">
    <source>
        <dbReference type="ARBA" id="ARBA00022723"/>
    </source>
</evidence>
<dbReference type="PROSITE" id="PS00191">
    <property type="entry name" value="CYTOCHROME_B5_1"/>
    <property type="match status" value="1"/>
</dbReference>
<dbReference type="InterPro" id="IPR012171">
    <property type="entry name" value="Fatty_acid_desaturase"/>
</dbReference>
<dbReference type="PIRSF" id="PIRSF015921">
    <property type="entry name" value="FA_sphinglp_des"/>
    <property type="match status" value="1"/>
</dbReference>
<reference evidence="14 15" key="1">
    <citation type="submission" date="2024-08" db="EMBL/GenBank/DDBJ databases">
        <authorList>
            <person name="Cucini C."/>
            <person name="Frati F."/>
        </authorList>
    </citation>
    <scope>NUCLEOTIDE SEQUENCE [LARGE SCALE GENOMIC DNA]</scope>
</reference>
<evidence type="ECO:0000256" key="11">
    <source>
        <dbReference type="SAM" id="Phobius"/>
    </source>
</evidence>
<dbReference type="InterPro" id="IPR005804">
    <property type="entry name" value="FA_desaturase_dom"/>
</dbReference>
<evidence type="ECO:0000256" key="4">
    <source>
        <dbReference type="ARBA" id="ARBA00022692"/>
    </source>
</evidence>
<evidence type="ECO:0000313" key="15">
    <source>
        <dbReference type="Proteomes" id="UP001642540"/>
    </source>
</evidence>
<dbReference type="InterPro" id="IPR001199">
    <property type="entry name" value="Cyt_B5-like_heme/steroid-bd"/>
</dbReference>
<keyword evidence="15" id="KW-1185">Reference proteome</keyword>
<evidence type="ECO:0000256" key="9">
    <source>
        <dbReference type="ARBA" id="ARBA00023098"/>
    </source>
</evidence>
<comment type="caution">
    <text evidence="14">The sequence shown here is derived from an EMBL/GenBank/DDBJ whole genome shotgun (WGS) entry which is preliminary data.</text>
</comment>
<keyword evidence="8" id="KW-0408">Iron</keyword>
<evidence type="ECO:0000256" key="6">
    <source>
        <dbReference type="ARBA" id="ARBA00022989"/>
    </source>
</evidence>
<dbReference type="PANTHER" id="PTHR19353:SF88">
    <property type="entry name" value="DELTA(5) FATTY ACID DESATURASE FAT-4"/>
    <property type="match status" value="1"/>
</dbReference>
<feature type="transmembrane region" description="Helical" evidence="11">
    <location>
        <begin position="281"/>
        <end position="306"/>
    </location>
</feature>
<name>A0ABP1QUS3_9HEXA</name>
<dbReference type="EMBL" id="CAXLJM020000048">
    <property type="protein sequence ID" value="CAL8112227.1"/>
    <property type="molecule type" value="Genomic_DNA"/>
</dbReference>
<comment type="similarity">
    <text evidence="2">Belongs to the fatty acid desaturase type 1 family.</text>
</comment>
<accession>A0ABP1QUS3</accession>
<protein>
    <recommendedName>
        <fullName evidence="16">Fatty acid desaturase 2</fullName>
    </recommendedName>
</protein>
<keyword evidence="4 11" id="KW-0812">Transmembrane</keyword>
<gene>
    <name evidence="14" type="ORF">ODALV1_LOCUS15547</name>
</gene>
<organism evidence="14 15">
    <name type="scientific">Orchesella dallaii</name>
    <dbReference type="NCBI Taxonomy" id="48710"/>
    <lineage>
        <taxon>Eukaryota</taxon>
        <taxon>Metazoa</taxon>
        <taxon>Ecdysozoa</taxon>
        <taxon>Arthropoda</taxon>
        <taxon>Hexapoda</taxon>
        <taxon>Collembola</taxon>
        <taxon>Entomobryomorpha</taxon>
        <taxon>Entomobryoidea</taxon>
        <taxon>Orchesellidae</taxon>
        <taxon>Orchesellinae</taxon>
        <taxon>Orchesella</taxon>
    </lineage>
</organism>
<dbReference type="CDD" id="cd03506">
    <property type="entry name" value="Delta6-FADS-like"/>
    <property type="match status" value="1"/>
</dbReference>
<evidence type="ECO:0000256" key="2">
    <source>
        <dbReference type="ARBA" id="ARBA00009295"/>
    </source>
</evidence>
<feature type="transmembrane region" description="Helical" evidence="11">
    <location>
        <begin position="117"/>
        <end position="135"/>
    </location>
</feature>
<dbReference type="InterPro" id="IPR036400">
    <property type="entry name" value="Cyt_B5-like_heme/steroid_sf"/>
</dbReference>
<dbReference type="Gene3D" id="3.10.120.10">
    <property type="entry name" value="Cytochrome b5-like heme/steroid binding domain"/>
    <property type="match status" value="1"/>
</dbReference>
<keyword evidence="5" id="KW-0479">Metal-binding</keyword>
<dbReference type="SUPFAM" id="SSF55856">
    <property type="entry name" value="Cytochrome b5-like heme/steroid binding domain"/>
    <property type="match status" value="1"/>
</dbReference>
<dbReference type="Pfam" id="PF00173">
    <property type="entry name" value="Cyt-b5"/>
    <property type="match status" value="1"/>
</dbReference>
<comment type="subcellular location">
    <subcellularLocation>
        <location evidence="1">Membrane</location>
        <topology evidence="1">Multi-pass membrane protein</topology>
    </subcellularLocation>
</comment>
<evidence type="ECO:0000313" key="14">
    <source>
        <dbReference type="EMBL" id="CAL8112227.1"/>
    </source>
</evidence>
<evidence type="ECO:0000256" key="1">
    <source>
        <dbReference type="ARBA" id="ARBA00004141"/>
    </source>
</evidence>